<dbReference type="EMBL" id="BTSX01000001">
    <property type="protein sequence ID" value="GMS79929.1"/>
    <property type="molecule type" value="Genomic_DNA"/>
</dbReference>
<dbReference type="AlphaFoldDB" id="A0AAV5SIL3"/>
<comment type="caution">
    <text evidence="1">The sequence shown here is derived from an EMBL/GenBank/DDBJ whole genome shotgun (WGS) entry which is preliminary data.</text>
</comment>
<accession>A0AAV5SIL3</accession>
<sequence>VLIEVSNGARSLHISSVLKDGRLSPASKRLEVVEIRLSIVVGPPEGILANSIPINSHDRLP</sequence>
<dbReference type="Proteomes" id="UP001432027">
    <property type="component" value="Unassembled WGS sequence"/>
</dbReference>
<gene>
    <name evidence="1" type="ORF">PENTCL1PPCAC_2104</name>
</gene>
<organism evidence="1 2">
    <name type="scientific">Pristionchus entomophagus</name>
    <dbReference type="NCBI Taxonomy" id="358040"/>
    <lineage>
        <taxon>Eukaryota</taxon>
        <taxon>Metazoa</taxon>
        <taxon>Ecdysozoa</taxon>
        <taxon>Nematoda</taxon>
        <taxon>Chromadorea</taxon>
        <taxon>Rhabditida</taxon>
        <taxon>Rhabditina</taxon>
        <taxon>Diplogasteromorpha</taxon>
        <taxon>Diplogasteroidea</taxon>
        <taxon>Neodiplogasteridae</taxon>
        <taxon>Pristionchus</taxon>
    </lineage>
</organism>
<evidence type="ECO:0000313" key="1">
    <source>
        <dbReference type="EMBL" id="GMS79929.1"/>
    </source>
</evidence>
<name>A0AAV5SIL3_9BILA</name>
<feature type="non-terminal residue" evidence="1">
    <location>
        <position position="61"/>
    </location>
</feature>
<reference evidence="1" key="1">
    <citation type="submission" date="2023-10" db="EMBL/GenBank/DDBJ databases">
        <title>Genome assembly of Pristionchus species.</title>
        <authorList>
            <person name="Yoshida K."/>
            <person name="Sommer R.J."/>
        </authorList>
    </citation>
    <scope>NUCLEOTIDE SEQUENCE</scope>
    <source>
        <strain evidence="1">RS0144</strain>
    </source>
</reference>
<keyword evidence="2" id="KW-1185">Reference proteome</keyword>
<feature type="non-terminal residue" evidence="1">
    <location>
        <position position="1"/>
    </location>
</feature>
<proteinExistence type="predicted"/>
<evidence type="ECO:0000313" key="2">
    <source>
        <dbReference type="Proteomes" id="UP001432027"/>
    </source>
</evidence>
<protein>
    <submittedName>
        <fullName evidence="1">Uncharacterized protein</fullName>
    </submittedName>
</protein>